<accession>A0A7I8VVH8</accession>
<proteinExistence type="inferred from homology"/>
<feature type="compositionally biased region" description="Polar residues" evidence="2">
    <location>
        <begin position="229"/>
        <end position="255"/>
    </location>
</feature>
<sequence>MEVDVPSEDHVPSRLKRSNSAPMLNFIQPTTTVKNNISTSNLSNFDGQSFTIYRGNLFNSKTLQDSQRIRRYSTSHLSVNSPTTPIKNRLTQIKQEESLTPITREVQHERNVHVQMQMSHSCEDLSLCDKEDGKCRPKSLTEQLHITTTLYASSPSPTRSMLAGKQCFSPSQQQIVPSPLPSPTRRPYRRSLSPIASLRPSSIGPTKRKMEIDSQYENWCSPNKRMSFGSANQYTPERQDSTGNFTRRNSSTPSSAECEEPMCQSSYIFRPVRNSTESVSSDSESVLSPIRYCTPFNLSPLVTPVNGTPLRQTTENCDAT</sequence>
<feature type="region of interest" description="Disordered" evidence="2">
    <location>
        <begin position="170"/>
        <end position="189"/>
    </location>
</feature>
<dbReference type="PANTHER" id="PTHR22227">
    <property type="entry name" value="FAMILY WITH SEQUENCE SIMILARITY 122B ISOFORM X1"/>
    <property type="match status" value="1"/>
</dbReference>
<comment type="caution">
    <text evidence="3">The sequence shown here is derived from an EMBL/GenBank/DDBJ whole genome shotgun (WGS) entry which is preliminary data.</text>
</comment>
<gene>
    <name evidence="3" type="ORF">DGYR_LOCUS8134</name>
</gene>
<feature type="region of interest" description="Disordered" evidence="2">
    <location>
        <begin position="1"/>
        <end position="22"/>
    </location>
</feature>
<reference evidence="3 4" key="1">
    <citation type="submission" date="2020-08" db="EMBL/GenBank/DDBJ databases">
        <authorList>
            <person name="Hejnol A."/>
        </authorList>
    </citation>
    <scope>NUCLEOTIDE SEQUENCE [LARGE SCALE GENOMIC DNA]</scope>
</reference>
<dbReference type="GO" id="GO:0004865">
    <property type="term" value="F:protein serine/threonine phosphatase inhibitor activity"/>
    <property type="evidence" value="ECO:0007669"/>
    <property type="project" value="InterPro"/>
</dbReference>
<organism evidence="3 4">
    <name type="scientific">Dimorphilus gyrociliatus</name>
    <dbReference type="NCBI Taxonomy" id="2664684"/>
    <lineage>
        <taxon>Eukaryota</taxon>
        <taxon>Metazoa</taxon>
        <taxon>Spiralia</taxon>
        <taxon>Lophotrochozoa</taxon>
        <taxon>Annelida</taxon>
        <taxon>Polychaeta</taxon>
        <taxon>Polychaeta incertae sedis</taxon>
        <taxon>Dinophilidae</taxon>
        <taxon>Dimorphilus</taxon>
    </lineage>
</organism>
<evidence type="ECO:0000256" key="1">
    <source>
        <dbReference type="ARBA" id="ARBA00006725"/>
    </source>
</evidence>
<dbReference type="OrthoDB" id="10036177at2759"/>
<protein>
    <submittedName>
        <fullName evidence="3">DgyrCDS8552</fullName>
    </submittedName>
</protein>
<comment type="similarity">
    <text evidence="1">Belongs to the FAM122 family.</text>
</comment>
<evidence type="ECO:0000313" key="4">
    <source>
        <dbReference type="Proteomes" id="UP000549394"/>
    </source>
</evidence>
<feature type="region of interest" description="Disordered" evidence="2">
    <location>
        <begin position="227"/>
        <end position="258"/>
    </location>
</feature>
<evidence type="ECO:0000256" key="2">
    <source>
        <dbReference type="SAM" id="MobiDB-lite"/>
    </source>
</evidence>
<dbReference type="AlphaFoldDB" id="A0A7I8VVH8"/>
<dbReference type="PANTHER" id="PTHR22227:SF6">
    <property type="entry name" value="FAMILY WITH SEQUENCE SIMILARITY 122B ISOFORM X1"/>
    <property type="match status" value="1"/>
</dbReference>
<dbReference type="Proteomes" id="UP000549394">
    <property type="component" value="Unassembled WGS sequence"/>
</dbReference>
<dbReference type="EMBL" id="CAJFCJ010000011">
    <property type="protein sequence ID" value="CAD5119967.1"/>
    <property type="molecule type" value="Genomic_DNA"/>
</dbReference>
<dbReference type="InterPro" id="IPR026716">
    <property type="entry name" value="PBIR1/2/3"/>
</dbReference>
<evidence type="ECO:0000313" key="3">
    <source>
        <dbReference type="EMBL" id="CAD5119967.1"/>
    </source>
</evidence>
<keyword evidence="4" id="KW-1185">Reference proteome</keyword>
<name>A0A7I8VVH8_9ANNE</name>